<dbReference type="PANTHER" id="PTHR33332">
    <property type="entry name" value="REVERSE TRANSCRIPTASE DOMAIN-CONTAINING PROTEIN"/>
    <property type="match status" value="1"/>
</dbReference>
<protein>
    <submittedName>
        <fullName evidence="2">Rna-directed dna polymerase from mobile element jockey-like</fullName>
    </submittedName>
</protein>
<reference evidence="3" key="2">
    <citation type="submission" date="2017-12" db="EMBL/GenBank/DDBJ databases">
        <title>Genome sequence of the Bar-tailed Godwit (Limosa lapponica baueri).</title>
        <authorList>
            <person name="Lima N.C.B."/>
            <person name="Parody-Merino A.M."/>
            <person name="Battley P.F."/>
            <person name="Fidler A.E."/>
            <person name="Prosdocimi F."/>
        </authorList>
    </citation>
    <scope>NUCLEOTIDE SEQUENCE [LARGE SCALE GENOMIC DNA]</scope>
</reference>
<proteinExistence type="predicted"/>
<evidence type="ECO:0000259" key="1">
    <source>
        <dbReference type="PROSITE" id="PS50878"/>
    </source>
</evidence>
<keyword evidence="2" id="KW-0695">RNA-directed DNA polymerase</keyword>
<feature type="domain" description="Reverse transcriptase" evidence="1">
    <location>
        <begin position="1"/>
        <end position="192"/>
    </location>
</feature>
<evidence type="ECO:0000313" key="3">
    <source>
        <dbReference type="Proteomes" id="UP000233556"/>
    </source>
</evidence>
<keyword evidence="3" id="KW-1185">Reference proteome</keyword>
<organism evidence="2 3">
    <name type="scientific">Limosa lapponica baueri</name>
    <dbReference type="NCBI Taxonomy" id="1758121"/>
    <lineage>
        <taxon>Eukaryota</taxon>
        <taxon>Metazoa</taxon>
        <taxon>Chordata</taxon>
        <taxon>Craniata</taxon>
        <taxon>Vertebrata</taxon>
        <taxon>Euteleostomi</taxon>
        <taxon>Archelosauria</taxon>
        <taxon>Archosauria</taxon>
        <taxon>Dinosauria</taxon>
        <taxon>Saurischia</taxon>
        <taxon>Theropoda</taxon>
        <taxon>Coelurosauria</taxon>
        <taxon>Aves</taxon>
        <taxon>Neognathae</taxon>
        <taxon>Neoaves</taxon>
        <taxon>Charadriiformes</taxon>
        <taxon>Scolopacidae</taxon>
        <taxon>Limosa</taxon>
    </lineage>
</organism>
<accession>A0A2I0UMW7</accession>
<keyword evidence="2" id="KW-0808">Transferase</keyword>
<dbReference type="PROSITE" id="PS50878">
    <property type="entry name" value="RT_POL"/>
    <property type="match status" value="1"/>
</dbReference>
<evidence type="ECO:0000313" key="2">
    <source>
        <dbReference type="EMBL" id="PKU47389.1"/>
    </source>
</evidence>
<dbReference type="AlphaFoldDB" id="A0A2I0UMW7"/>
<dbReference type="Proteomes" id="UP000233556">
    <property type="component" value="Unassembled WGS sequence"/>
</dbReference>
<sequence length="192" mass="21853">MIRGLEHLSYEDRLRELGLFSLEKRRLQGDLITTFQYLRGTYRRDGEGLFIRECSDRMRGNGFKLKEMTVTIYLDLRKAFDTVPHDILVSKLETHGFDGCTTWCIRNWLDGHTQRVAVNSSMSKWKPVISAVSQGSVLRPVLFMIFVRDMDSGIECIFSKFAYNSKLRGTANMLEEGMPSSGTQTGLRGGPA</sequence>
<dbReference type="Pfam" id="PF00078">
    <property type="entry name" value="RVT_1"/>
    <property type="match status" value="1"/>
</dbReference>
<dbReference type="GO" id="GO:0003964">
    <property type="term" value="F:RNA-directed DNA polymerase activity"/>
    <property type="evidence" value="ECO:0007669"/>
    <property type="project" value="UniProtKB-KW"/>
</dbReference>
<name>A0A2I0UMW7_LIMLA</name>
<dbReference type="InterPro" id="IPR000477">
    <property type="entry name" value="RT_dom"/>
</dbReference>
<reference evidence="3" key="1">
    <citation type="submission" date="2017-11" db="EMBL/GenBank/DDBJ databases">
        <authorList>
            <person name="Lima N.C."/>
            <person name="Parody-Merino A.M."/>
            <person name="Battley P.F."/>
            <person name="Fidler A.E."/>
            <person name="Prosdocimi F."/>
        </authorList>
    </citation>
    <scope>NUCLEOTIDE SEQUENCE [LARGE SCALE GENOMIC DNA]</scope>
</reference>
<gene>
    <name evidence="2" type="ORF">llap_2291</name>
</gene>
<dbReference type="OrthoDB" id="276744at2759"/>
<dbReference type="EMBL" id="KZ505679">
    <property type="protein sequence ID" value="PKU47389.1"/>
    <property type="molecule type" value="Genomic_DNA"/>
</dbReference>
<keyword evidence="2" id="KW-0548">Nucleotidyltransferase</keyword>